<protein>
    <submittedName>
        <fullName evidence="2">BHLH domain-containing protein</fullName>
    </submittedName>
</protein>
<dbReference type="EnsemblMetazoa" id="G10584.1">
    <property type="protein sequence ID" value="G10584.1:cds"/>
    <property type="gene ID" value="G10584"/>
</dbReference>
<evidence type="ECO:0000313" key="3">
    <source>
        <dbReference type="Proteomes" id="UP000005408"/>
    </source>
</evidence>
<feature type="compositionally biased region" description="Basic residues" evidence="1">
    <location>
        <begin position="42"/>
        <end position="51"/>
    </location>
</feature>
<sequence length="51" mass="5410">VRALEKAKTTGQFAVSSAVNAQAGAFEESESESSIDGEISHGRRKKLKTSD</sequence>
<organism evidence="2 3">
    <name type="scientific">Magallana gigas</name>
    <name type="common">Pacific oyster</name>
    <name type="synonym">Crassostrea gigas</name>
    <dbReference type="NCBI Taxonomy" id="29159"/>
    <lineage>
        <taxon>Eukaryota</taxon>
        <taxon>Metazoa</taxon>
        <taxon>Spiralia</taxon>
        <taxon>Lophotrochozoa</taxon>
        <taxon>Mollusca</taxon>
        <taxon>Bivalvia</taxon>
        <taxon>Autobranchia</taxon>
        <taxon>Pteriomorphia</taxon>
        <taxon>Ostreida</taxon>
        <taxon>Ostreoidea</taxon>
        <taxon>Ostreidae</taxon>
        <taxon>Magallana</taxon>
    </lineage>
</organism>
<feature type="region of interest" description="Disordered" evidence="1">
    <location>
        <begin position="22"/>
        <end position="51"/>
    </location>
</feature>
<accession>A0A8W8HQW5</accession>
<proteinExistence type="predicted"/>
<keyword evidence="3" id="KW-1185">Reference proteome</keyword>
<name>A0A8W8HQW5_MAGGI</name>
<dbReference type="AlphaFoldDB" id="A0A8W8HQW5"/>
<reference evidence="2" key="1">
    <citation type="submission" date="2022-08" db="UniProtKB">
        <authorList>
            <consortium name="EnsemblMetazoa"/>
        </authorList>
    </citation>
    <scope>IDENTIFICATION</scope>
    <source>
        <strain evidence="2">05x7-T-G4-1.051#20</strain>
    </source>
</reference>
<evidence type="ECO:0000313" key="2">
    <source>
        <dbReference type="EnsemblMetazoa" id="G10584.1:cds"/>
    </source>
</evidence>
<evidence type="ECO:0000256" key="1">
    <source>
        <dbReference type="SAM" id="MobiDB-lite"/>
    </source>
</evidence>
<dbReference type="Proteomes" id="UP000005408">
    <property type="component" value="Unassembled WGS sequence"/>
</dbReference>